<reference evidence="13" key="1">
    <citation type="submission" date="2019-10" db="EMBL/GenBank/DDBJ databases">
        <title>Short sand fly seasons in Tbilisi, Georgia, hinder development of host immunity to saliva of the visceral leishmaniasis vector Phlebotomus kandelakii.</title>
        <authorList>
            <person name="Oliveira F."/>
            <person name="Giorgobiani E."/>
            <person name="Guimaraes-Costa A.B."/>
            <person name="Abdeladhim M."/>
            <person name="Oristian J."/>
            <person name="Tskhvaradze L."/>
            <person name="Tsertsvadze N."/>
            <person name="Zakalashvili M."/>
            <person name="Valenzuela J.G."/>
            <person name="Kamhawi S."/>
        </authorList>
    </citation>
    <scope>NUCLEOTIDE SEQUENCE</scope>
    <source>
        <strain evidence="13">Wild-capture in Tbilisi</strain>
        <tissue evidence="13">Salivary glands</tissue>
    </source>
</reference>
<keyword evidence="5" id="KW-0256">Endoplasmic reticulum</keyword>
<evidence type="ECO:0000256" key="1">
    <source>
        <dbReference type="ARBA" id="ARBA00011970"/>
    </source>
</evidence>
<dbReference type="PANTHER" id="PTHR20961">
    <property type="entry name" value="GLYCOSYLTRANSFERASE"/>
    <property type="match status" value="1"/>
</dbReference>
<keyword evidence="11" id="KW-0812">Transmembrane</keyword>
<organism evidence="13">
    <name type="scientific">Phlebotomus kandelakii</name>
    <dbReference type="NCBI Taxonomy" id="1109342"/>
    <lineage>
        <taxon>Eukaryota</taxon>
        <taxon>Metazoa</taxon>
        <taxon>Ecdysozoa</taxon>
        <taxon>Arthropoda</taxon>
        <taxon>Hexapoda</taxon>
        <taxon>Insecta</taxon>
        <taxon>Pterygota</taxon>
        <taxon>Neoptera</taxon>
        <taxon>Endopterygota</taxon>
        <taxon>Diptera</taxon>
        <taxon>Nematocera</taxon>
        <taxon>Psychodoidea</taxon>
        <taxon>Psychodidae</taxon>
        <taxon>Phlebotomus</taxon>
        <taxon>Larroussius</taxon>
    </lineage>
</organism>
<sequence length="525" mass="61518">MPSNPFNLSDYVFNVLSMGFLLISLLNLIPSVTCKDLNLPESHVAYHLNRLSRVAPDAKECWGYEDDCDRENYAFSQPECPGEHSTYIKDKETQRNTFFNQADFGFVRQQIREQTIICEPLFPGDSSLECSKYLRFCSGRNILVNFTDLLQRKEPVRYHMDVLKEGEIAGHCRLLGERLRSELGHLSSLQSWAPELRFFTELPQPPIESGLCDVIVTKPTVFLKLDASINMYHHFCDFFNLYASLHVNTSNGRDYDPFGRDMQILIWETYKYTSPFAETFEAFTKNPLWDLNTFRGKTVCFKNLMLPLLPRMIFGLFYNTPIIQGCEKSGLFRAFSEFILHRLEIPLHPRLNTKIRVSFLSRGTKYRRVINEDELMQRLHQDERFDVQNVVYRSEMTFRKQLEITRNTDLFIGMHGAGLTHLLFLPSWASIFELYNCEDPTCYLDLARLRGLHYLTWEDPEKLETVDDGWDTESGAYAKFTNYSFDPDEFMRLVHRAADHIEHQKEFRDFANQYLTRGEKHSDEL</sequence>
<dbReference type="InterPro" id="IPR049625">
    <property type="entry name" value="Glyco_transf_61_cat"/>
</dbReference>
<dbReference type="GO" id="GO:0005788">
    <property type="term" value="C:endoplasmic reticulum lumen"/>
    <property type="evidence" value="ECO:0007669"/>
    <property type="project" value="TreeGrafter"/>
</dbReference>
<proteinExistence type="predicted"/>
<evidence type="ECO:0000256" key="7">
    <source>
        <dbReference type="ARBA" id="ARBA00040944"/>
    </source>
</evidence>
<dbReference type="GO" id="GO:0097363">
    <property type="term" value="F:protein O-acetylglucosaminyltransferase activity"/>
    <property type="evidence" value="ECO:0007669"/>
    <property type="project" value="UniProtKB-EC"/>
</dbReference>
<dbReference type="Pfam" id="PF04577">
    <property type="entry name" value="Glyco_transf_61"/>
    <property type="match status" value="1"/>
</dbReference>
<evidence type="ECO:0000256" key="3">
    <source>
        <dbReference type="ARBA" id="ARBA00022679"/>
    </source>
</evidence>
<dbReference type="AlphaFoldDB" id="A0A6B2E8E9"/>
<evidence type="ECO:0000256" key="10">
    <source>
        <dbReference type="ARBA" id="ARBA00049432"/>
    </source>
</evidence>
<keyword evidence="6" id="KW-0325">Glycoprotein</keyword>
<dbReference type="EC" id="2.4.1.255" evidence="1"/>
<dbReference type="PANTHER" id="PTHR20961:SF148">
    <property type="entry name" value="EGF DOMAIN-SPECIFIC O-LINKED N-ACETYLGLUCOSAMINE TRANSFERASE"/>
    <property type="match status" value="1"/>
</dbReference>
<feature type="domain" description="Glycosyltransferase 61 catalytic" evidence="12">
    <location>
        <begin position="334"/>
        <end position="431"/>
    </location>
</feature>
<dbReference type="InterPro" id="IPR007657">
    <property type="entry name" value="Glycosyltransferase_61"/>
</dbReference>
<evidence type="ECO:0000256" key="4">
    <source>
        <dbReference type="ARBA" id="ARBA00022729"/>
    </source>
</evidence>
<keyword evidence="4" id="KW-0732">Signal</keyword>
<name>A0A6B2E8E9_9DIPT</name>
<evidence type="ECO:0000256" key="5">
    <source>
        <dbReference type="ARBA" id="ARBA00022824"/>
    </source>
</evidence>
<keyword evidence="11" id="KW-1133">Transmembrane helix</keyword>
<accession>A0A6B2E8E9</accession>
<evidence type="ECO:0000256" key="6">
    <source>
        <dbReference type="ARBA" id="ARBA00023180"/>
    </source>
</evidence>
<evidence type="ECO:0000256" key="9">
    <source>
        <dbReference type="ARBA" id="ARBA00048317"/>
    </source>
</evidence>
<keyword evidence="2" id="KW-0328">Glycosyltransferase</keyword>
<keyword evidence="3 13" id="KW-0808">Transferase</keyword>
<feature type="transmembrane region" description="Helical" evidence="11">
    <location>
        <begin position="12"/>
        <end position="29"/>
    </location>
</feature>
<keyword evidence="11" id="KW-0472">Membrane</keyword>
<comment type="catalytic activity">
    <reaction evidence="10">
        <text>L-threonyl-[protein] + UDP-N-acetyl-alpha-D-glucosamine = 3-O-(N-acetyl-beta-D-glucosaminyl)-L-threonyl-[protein] + UDP + H(+)</text>
        <dbReference type="Rhea" id="RHEA:48908"/>
        <dbReference type="Rhea" id="RHEA-COMP:11060"/>
        <dbReference type="Rhea" id="RHEA-COMP:12252"/>
        <dbReference type="ChEBI" id="CHEBI:15378"/>
        <dbReference type="ChEBI" id="CHEBI:30013"/>
        <dbReference type="ChEBI" id="CHEBI:57705"/>
        <dbReference type="ChEBI" id="CHEBI:58223"/>
        <dbReference type="ChEBI" id="CHEBI:90840"/>
        <dbReference type="EC" id="2.4.1.255"/>
    </reaction>
</comment>
<comment type="catalytic activity">
    <reaction evidence="9">
        <text>L-seryl-[protein] + UDP-N-acetyl-alpha-D-glucosamine = 3-O-(N-acetyl-beta-D-glucosaminyl)-L-seryl-[protein] + UDP + H(+)</text>
        <dbReference type="Rhea" id="RHEA:48904"/>
        <dbReference type="Rhea" id="RHEA-COMP:9863"/>
        <dbReference type="Rhea" id="RHEA-COMP:12251"/>
        <dbReference type="ChEBI" id="CHEBI:15378"/>
        <dbReference type="ChEBI" id="CHEBI:29999"/>
        <dbReference type="ChEBI" id="CHEBI:57705"/>
        <dbReference type="ChEBI" id="CHEBI:58223"/>
        <dbReference type="ChEBI" id="CHEBI:90838"/>
        <dbReference type="EC" id="2.4.1.255"/>
    </reaction>
</comment>
<protein>
    <recommendedName>
        <fullName evidence="7">EGF domain-specific O-linked N-acetylglucosamine transferase</fullName>
        <ecNumber evidence="1">2.4.1.255</ecNumber>
    </recommendedName>
    <alternativeName>
        <fullName evidence="8">Extracellular O-linked N-acetylglucosamine transferase</fullName>
    </alternativeName>
</protein>
<evidence type="ECO:0000259" key="12">
    <source>
        <dbReference type="Pfam" id="PF04577"/>
    </source>
</evidence>
<evidence type="ECO:0000313" key="13">
    <source>
        <dbReference type="EMBL" id="NBJ59595.1"/>
    </source>
</evidence>
<evidence type="ECO:0000256" key="2">
    <source>
        <dbReference type="ARBA" id="ARBA00022676"/>
    </source>
</evidence>
<evidence type="ECO:0000256" key="8">
    <source>
        <dbReference type="ARBA" id="ARBA00042574"/>
    </source>
</evidence>
<dbReference type="EMBL" id="GIFK01001892">
    <property type="protein sequence ID" value="NBJ59595.1"/>
    <property type="molecule type" value="Transcribed_RNA"/>
</dbReference>
<evidence type="ECO:0000256" key="11">
    <source>
        <dbReference type="SAM" id="Phobius"/>
    </source>
</evidence>